<accession>A0A8H3ES50</accession>
<evidence type="ECO:0000256" key="5">
    <source>
        <dbReference type="SAM" id="MobiDB-lite"/>
    </source>
</evidence>
<keyword evidence="3 6" id="KW-1133">Transmembrane helix</keyword>
<keyword evidence="8" id="KW-1185">Reference proteome</keyword>
<evidence type="ECO:0000313" key="8">
    <source>
        <dbReference type="Proteomes" id="UP000664169"/>
    </source>
</evidence>
<proteinExistence type="predicted"/>
<feature type="compositionally biased region" description="Gly residues" evidence="5">
    <location>
        <begin position="289"/>
        <end position="309"/>
    </location>
</feature>
<dbReference type="Proteomes" id="UP000664169">
    <property type="component" value="Unassembled WGS sequence"/>
</dbReference>
<feature type="region of interest" description="Disordered" evidence="5">
    <location>
        <begin position="281"/>
        <end position="360"/>
    </location>
</feature>
<dbReference type="OrthoDB" id="4767430at2759"/>
<keyword evidence="2 6" id="KW-0812">Transmembrane</keyword>
<feature type="transmembrane region" description="Helical" evidence="6">
    <location>
        <begin position="249"/>
        <end position="275"/>
    </location>
</feature>
<dbReference type="InterPro" id="IPR051694">
    <property type="entry name" value="Immunoregulatory_rcpt-like"/>
</dbReference>
<comment type="caution">
    <text evidence="7">The sequence shown here is derived from an EMBL/GenBank/DDBJ whole genome shotgun (WGS) entry which is preliminary data.</text>
</comment>
<feature type="compositionally biased region" description="Low complexity" evidence="5">
    <location>
        <begin position="310"/>
        <end position="336"/>
    </location>
</feature>
<reference evidence="7" key="1">
    <citation type="submission" date="2021-03" db="EMBL/GenBank/DDBJ databases">
        <authorList>
            <person name="Tagirdzhanova G."/>
        </authorList>
    </citation>
    <scope>NUCLEOTIDE SEQUENCE</scope>
</reference>
<evidence type="ECO:0000256" key="1">
    <source>
        <dbReference type="ARBA" id="ARBA00004167"/>
    </source>
</evidence>
<evidence type="ECO:0000256" key="4">
    <source>
        <dbReference type="ARBA" id="ARBA00023136"/>
    </source>
</evidence>
<gene>
    <name evidence="7" type="ORF">GOMPHAMPRED_006763</name>
</gene>
<evidence type="ECO:0000256" key="3">
    <source>
        <dbReference type="ARBA" id="ARBA00022989"/>
    </source>
</evidence>
<dbReference type="PANTHER" id="PTHR15549">
    <property type="entry name" value="PAIRED IMMUNOGLOBULIN-LIKE TYPE 2 RECEPTOR"/>
    <property type="match status" value="1"/>
</dbReference>
<dbReference type="AlphaFoldDB" id="A0A8H3ES50"/>
<dbReference type="GO" id="GO:0071944">
    <property type="term" value="C:cell periphery"/>
    <property type="evidence" value="ECO:0007669"/>
    <property type="project" value="UniProtKB-ARBA"/>
</dbReference>
<dbReference type="GO" id="GO:0016020">
    <property type="term" value="C:membrane"/>
    <property type="evidence" value="ECO:0007669"/>
    <property type="project" value="UniProtKB-SubCell"/>
</dbReference>
<protein>
    <submittedName>
        <fullName evidence="7">Uncharacterized protein</fullName>
    </submittedName>
</protein>
<sequence length="360" mass="36966">MSSSVDPQTWVFPPLGAAVLPSDVSAAFGPISQGDRIKLEWAPASSTPEIAFICANGSSTNQVSQLLPLTDLADGTTYGASDGSTSPYYLEFDQTINNGSSHTCWFFFPGTTLGNTLTFTYNNDGTGSSVLWEQDSQLAQALSGGGGSAATTTIVSTETVTVTESISGSDTTIIGTGPAAAAATTYTFTETFTETITQTPSTLLTTITNAGTTFVSTSVALLAQNTDSASPSSTSNTNISPSSASGLSVGAAAGITAAAIIAFALLLLLLGWLLYSRRSKKKKNTQNGGSNGNLGYAGTGVGSGPGPGVDVGPVLMPSTYKQQQQMQQMQDQPLMQGYYQPGPSSASAPRRTIHEIGDGR</sequence>
<organism evidence="7 8">
    <name type="scientific">Gomphillus americanus</name>
    <dbReference type="NCBI Taxonomy" id="1940652"/>
    <lineage>
        <taxon>Eukaryota</taxon>
        <taxon>Fungi</taxon>
        <taxon>Dikarya</taxon>
        <taxon>Ascomycota</taxon>
        <taxon>Pezizomycotina</taxon>
        <taxon>Lecanoromycetes</taxon>
        <taxon>OSLEUM clade</taxon>
        <taxon>Ostropomycetidae</taxon>
        <taxon>Ostropales</taxon>
        <taxon>Graphidaceae</taxon>
        <taxon>Gomphilloideae</taxon>
        <taxon>Gomphillus</taxon>
    </lineage>
</organism>
<evidence type="ECO:0000313" key="7">
    <source>
        <dbReference type="EMBL" id="CAF9909448.1"/>
    </source>
</evidence>
<keyword evidence="4 6" id="KW-0472">Membrane</keyword>
<comment type="subcellular location">
    <subcellularLocation>
        <location evidence="1">Membrane</location>
        <topology evidence="1">Single-pass membrane protein</topology>
    </subcellularLocation>
</comment>
<dbReference type="EMBL" id="CAJPDQ010000005">
    <property type="protein sequence ID" value="CAF9909448.1"/>
    <property type="molecule type" value="Genomic_DNA"/>
</dbReference>
<evidence type="ECO:0000256" key="6">
    <source>
        <dbReference type="SAM" id="Phobius"/>
    </source>
</evidence>
<evidence type="ECO:0000256" key="2">
    <source>
        <dbReference type="ARBA" id="ARBA00022692"/>
    </source>
</evidence>
<name>A0A8H3ES50_9LECA</name>